<evidence type="ECO:0000313" key="2">
    <source>
        <dbReference type="EMBL" id="GAA4411296.1"/>
    </source>
</evidence>
<reference evidence="3" key="1">
    <citation type="journal article" date="2019" name="Int. J. Syst. Evol. Microbiol.">
        <title>The Global Catalogue of Microorganisms (GCM) 10K type strain sequencing project: providing services to taxonomists for standard genome sequencing and annotation.</title>
        <authorList>
            <consortium name="The Broad Institute Genomics Platform"/>
            <consortium name="The Broad Institute Genome Sequencing Center for Infectious Disease"/>
            <person name="Wu L."/>
            <person name="Ma J."/>
        </authorList>
    </citation>
    <scope>NUCLEOTIDE SEQUENCE [LARGE SCALE GENOMIC DNA]</scope>
    <source>
        <strain evidence="3">JCM 17809</strain>
    </source>
</reference>
<evidence type="ECO:0008006" key="4">
    <source>
        <dbReference type="Google" id="ProtNLM"/>
    </source>
</evidence>
<evidence type="ECO:0000256" key="1">
    <source>
        <dbReference type="SAM" id="Phobius"/>
    </source>
</evidence>
<accession>A0ABP8KMX1</accession>
<dbReference type="Proteomes" id="UP001500945">
    <property type="component" value="Unassembled WGS sequence"/>
</dbReference>
<keyword evidence="1" id="KW-1133">Transmembrane helix</keyword>
<protein>
    <recommendedName>
        <fullName evidence="4">DUF4878 domain-containing protein</fullName>
    </recommendedName>
</protein>
<dbReference type="RefSeq" id="WP_345207799.1">
    <property type="nucleotide sequence ID" value="NZ_BAABGM010000022.1"/>
</dbReference>
<feature type="transmembrane region" description="Helical" evidence="1">
    <location>
        <begin position="20"/>
        <end position="39"/>
    </location>
</feature>
<dbReference type="EMBL" id="BAABGM010000022">
    <property type="protein sequence ID" value="GAA4411296.1"/>
    <property type="molecule type" value="Genomic_DNA"/>
</dbReference>
<name>A0ABP8KMX1_9MICO</name>
<organism evidence="2 3">
    <name type="scientific">Fodinibacter luteus</name>
    <dbReference type="NCBI Taxonomy" id="552064"/>
    <lineage>
        <taxon>Bacteria</taxon>
        <taxon>Bacillati</taxon>
        <taxon>Actinomycetota</taxon>
        <taxon>Actinomycetes</taxon>
        <taxon>Micrococcales</taxon>
        <taxon>Intrasporangiaceae</taxon>
        <taxon>Fodinibacter (ex Wang et al. 2009)</taxon>
    </lineage>
</organism>
<gene>
    <name evidence="2" type="ORF">GCM10023168_32000</name>
</gene>
<evidence type="ECO:0000313" key="3">
    <source>
        <dbReference type="Proteomes" id="UP001500945"/>
    </source>
</evidence>
<sequence length="190" mass="19606">MSGMREVGWWRWPLWSWRNMAVTVMAVVMLVAGLGRVSGGSERVAPEGRAVEAAASASGVPAPSAPASAASASPAQSVAPATLESPGDVAVAFVGMWARPDAEVEEWRSSCKALSTPRFAAILEAASSAAVPASRVVGDTEILERSEASARVRVPTDGGAVHVALERTSAGWLVDGIEPEELTVALASRS</sequence>
<keyword evidence="1" id="KW-0472">Membrane</keyword>
<comment type="caution">
    <text evidence="2">The sequence shown here is derived from an EMBL/GenBank/DDBJ whole genome shotgun (WGS) entry which is preliminary data.</text>
</comment>
<proteinExistence type="predicted"/>
<keyword evidence="3" id="KW-1185">Reference proteome</keyword>
<keyword evidence="1" id="KW-0812">Transmembrane</keyword>